<dbReference type="Proteomes" id="UP000189670">
    <property type="component" value="Unassembled WGS sequence"/>
</dbReference>
<evidence type="ECO:0000313" key="2">
    <source>
        <dbReference type="Proteomes" id="UP000189670"/>
    </source>
</evidence>
<comment type="caution">
    <text evidence="1">The sequence shown here is derived from an EMBL/GenBank/DDBJ whole genome shotgun (WGS) entry which is preliminary data.</text>
</comment>
<dbReference type="EMBL" id="ATBP01000464">
    <property type="protein sequence ID" value="ETR70213.1"/>
    <property type="molecule type" value="Genomic_DNA"/>
</dbReference>
<reference evidence="2" key="1">
    <citation type="submission" date="2012-11" db="EMBL/GenBank/DDBJ databases">
        <authorList>
            <person name="Lucero-Rivera Y.E."/>
            <person name="Tovar-Ramirez D."/>
        </authorList>
    </citation>
    <scope>NUCLEOTIDE SEQUENCE [LARGE SCALE GENOMIC DNA]</scope>
    <source>
        <strain evidence="2">Araruama</strain>
    </source>
</reference>
<sequence length="330" mass="35343">MSGLPKTGIMNINDIQLDFKQQFSPDNPVISYIENDLPVQLKLTANKIQKGAKEFVAEIASQYQDVIGEISNIGALIVSKHGKDIEMLKQMAALPGTMKMTEYTSDSGINFQSLIADLAANGFNCGSASVSMMPPPSIGYTFNGACDGIEGNVNASLSNGMVLLDYDNLTFGNGDCTIDGNMQVDVSFQNAAIQLSQTTHNMNICGNTLNGNLIVINGIAKPLIIKRAGSDTLIINQTQYTIDSDIAYTQNAGISGSAEFSKEGKNYSCGFNNITIDPICGIPTSGTITFQTMIIDFSETACDNLVVNVTVFGHTVTMSLEELLNLLKNL</sequence>
<accession>A0A1V1P5Y6</accession>
<evidence type="ECO:0000313" key="1">
    <source>
        <dbReference type="EMBL" id="ETR70213.1"/>
    </source>
</evidence>
<dbReference type="AlphaFoldDB" id="A0A1V1P5Y6"/>
<organism evidence="1 2">
    <name type="scientific">Candidatus Magnetoglobus multicellularis str. Araruama</name>
    <dbReference type="NCBI Taxonomy" id="890399"/>
    <lineage>
        <taxon>Bacteria</taxon>
        <taxon>Pseudomonadati</taxon>
        <taxon>Thermodesulfobacteriota</taxon>
        <taxon>Desulfobacteria</taxon>
        <taxon>Desulfobacterales</taxon>
        <taxon>Desulfobacteraceae</taxon>
        <taxon>Candidatus Magnetoglobus</taxon>
    </lineage>
</organism>
<proteinExistence type="predicted"/>
<name>A0A1V1P5Y6_9BACT</name>
<gene>
    <name evidence="1" type="ORF">OMM_03398</name>
</gene>
<protein>
    <submittedName>
        <fullName evidence="1">Uncharacterized protein</fullName>
    </submittedName>
</protein>